<dbReference type="GO" id="GO:0050031">
    <property type="term" value="F:L-pipecolate oxidase activity"/>
    <property type="evidence" value="ECO:0007669"/>
    <property type="project" value="TreeGrafter"/>
</dbReference>
<dbReference type="GO" id="GO:0050660">
    <property type="term" value="F:flavin adenine dinucleotide binding"/>
    <property type="evidence" value="ECO:0007669"/>
    <property type="project" value="InterPro"/>
</dbReference>
<dbReference type="GO" id="GO:0008115">
    <property type="term" value="F:sarcosine oxidase activity"/>
    <property type="evidence" value="ECO:0007669"/>
    <property type="project" value="TreeGrafter"/>
</dbReference>
<dbReference type="InterPro" id="IPR045170">
    <property type="entry name" value="MTOX"/>
</dbReference>
<evidence type="ECO:0000256" key="5">
    <source>
        <dbReference type="ARBA" id="ARBA00023002"/>
    </source>
</evidence>
<protein>
    <submittedName>
        <fullName evidence="7">FAD dependent oxidoreductase</fullName>
    </submittedName>
</protein>
<evidence type="ECO:0000259" key="6">
    <source>
        <dbReference type="Pfam" id="PF01266"/>
    </source>
</evidence>
<dbReference type="PANTHER" id="PTHR10961:SF46">
    <property type="entry name" value="PEROXISOMAL SARCOSINE OXIDASE"/>
    <property type="match status" value="1"/>
</dbReference>
<feature type="domain" description="FAD dependent oxidoreductase" evidence="6">
    <location>
        <begin position="13"/>
        <end position="446"/>
    </location>
</feature>
<dbReference type="PANTHER" id="PTHR10961">
    <property type="entry name" value="PEROXISOMAL SARCOSINE OXIDASE"/>
    <property type="match status" value="1"/>
</dbReference>
<reference evidence="7" key="1">
    <citation type="journal article" date="2020" name="Stud. Mycol.">
        <title>101 Dothideomycetes genomes: a test case for predicting lifestyles and emergence of pathogens.</title>
        <authorList>
            <person name="Haridas S."/>
            <person name="Albert R."/>
            <person name="Binder M."/>
            <person name="Bloem J."/>
            <person name="Labutti K."/>
            <person name="Salamov A."/>
            <person name="Andreopoulos B."/>
            <person name="Baker S."/>
            <person name="Barry K."/>
            <person name="Bills G."/>
            <person name="Bluhm B."/>
            <person name="Cannon C."/>
            <person name="Castanera R."/>
            <person name="Culley D."/>
            <person name="Daum C."/>
            <person name="Ezra D."/>
            <person name="Gonzalez J."/>
            <person name="Henrissat B."/>
            <person name="Kuo A."/>
            <person name="Liang C."/>
            <person name="Lipzen A."/>
            <person name="Lutzoni F."/>
            <person name="Magnuson J."/>
            <person name="Mondo S."/>
            <person name="Nolan M."/>
            <person name="Ohm R."/>
            <person name="Pangilinan J."/>
            <person name="Park H.-J."/>
            <person name="Ramirez L."/>
            <person name="Alfaro M."/>
            <person name="Sun H."/>
            <person name="Tritt A."/>
            <person name="Yoshinaga Y."/>
            <person name="Zwiers L.-H."/>
            <person name="Turgeon B."/>
            <person name="Goodwin S."/>
            <person name="Spatafora J."/>
            <person name="Crous P."/>
            <person name="Grigoriev I."/>
        </authorList>
    </citation>
    <scope>NUCLEOTIDE SEQUENCE</scope>
    <source>
        <strain evidence="7">CBS 260.36</strain>
    </source>
</reference>
<name>A0A9P4ML95_9PEZI</name>
<evidence type="ECO:0000256" key="3">
    <source>
        <dbReference type="ARBA" id="ARBA00022630"/>
    </source>
</evidence>
<dbReference type="InterPro" id="IPR006076">
    <property type="entry name" value="FAD-dep_OxRdtase"/>
</dbReference>
<dbReference type="EMBL" id="ML996084">
    <property type="protein sequence ID" value="KAF2153974.1"/>
    <property type="molecule type" value="Genomic_DNA"/>
</dbReference>
<evidence type="ECO:0000256" key="1">
    <source>
        <dbReference type="ARBA" id="ARBA00001974"/>
    </source>
</evidence>
<evidence type="ECO:0000313" key="7">
    <source>
        <dbReference type="EMBL" id="KAF2153974.1"/>
    </source>
</evidence>
<organism evidence="7 8">
    <name type="scientific">Myriangium duriaei CBS 260.36</name>
    <dbReference type="NCBI Taxonomy" id="1168546"/>
    <lineage>
        <taxon>Eukaryota</taxon>
        <taxon>Fungi</taxon>
        <taxon>Dikarya</taxon>
        <taxon>Ascomycota</taxon>
        <taxon>Pezizomycotina</taxon>
        <taxon>Dothideomycetes</taxon>
        <taxon>Dothideomycetidae</taxon>
        <taxon>Myriangiales</taxon>
        <taxon>Myriangiaceae</taxon>
        <taxon>Myriangium</taxon>
    </lineage>
</organism>
<evidence type="ECO:0000313" key="8">
    <source>
        <dbReference type="Proteomes" id="UP000799439"/>
    </source>
</evidence>
<keyword evidence="5" id="KW-0560">Oxidoreductase</keyword>
<evidence type="ECO:0000256" key="2">
    <source>
        <dbReference type="ARBA" id="ARBA00010989"/>
    </source>
</evidence>
<dbReference type="SUPFAM" id="SSF51905">
    <property type="entry name" value="FAD/NAD(P)-binding domain"/>
    <property type="match status" value="1"/>
</dbReference>
<sequence length="507" mass="55358">MASSSSKEVPSSVLIVGSGVFGLSTAYALTQRPEFAHSKITVLDRSPFPAPDGSSVDTSRIVRADYADIAYAQLCLEAQALWRNSWWGDNAYHEDGLVIAIKNAADAKGAADGEDHSHGVANLTGREYMRRSLENVQRLGLKEAPGGDVEVLPDMSRVRDAFHQTGNDKRGDGKAGMTFDADMGYINRRSGWVDATAALTNLRRRCEATGRINFVTGQAKRLIYTRPSSPQHTRYTVSGVTLTDSTTLTADLTILATGAWTPSLLDLRGRASATGQIVGYIALSPAETSTLSQNPTILNESTGLFIITPSAEHLKVARHGYGYANPTTIPNPEPRPLYYYSSSSSADDKYEESITVSLPQTQWDDGPSHSIPTEGQSSLRAFLRTTFPSLAERPFTQTRLCWYTDTAVGDWIISHHPEYDGLFVATGGSGHGFKFAPVVGEAIVQRVLGEEVRYGLSEKWGWPERKMGVDGGHEGDGQVWTEDWRGGRKGMVLAEEYKKGKTRETKL</sequence>
<keyword evidence="8" id="KW-1185">Reference proteome</keyword>
<dbReference type="GO" id="GO:0004657">
    <property type="term" value="F:proline dehydrogenase activity"/>
    <property type="evidence" value="ECO:0007669"/>
    <property type="project" value="TreeGrafter"/>
</dbReference>
<dbReference type="Pfam" id="PF01266">
    <property type="entry name" value="DAO"/>
    <property type="match status" value="1"/>
</dbReference>
<comment type="cofactor">
    <cofactor evidence="1">
        <name>FAD</name>
        <dbReference type="ChEBI" id="CHEBI:57692"/>
    </cofactor>
</comment>
<gene>
    <name evidence="7" type="ORF">K461DRAFT_277037</name>
</gene>
<accession>A0A9P4ML95</accession>
<dbReference type="Gene3D" id="3.30.9.10">
    <property type="entry name" value="D-Amino Acid Oxidase, subunit A, domain 2"/>
    <property type="match status" value="1"/>
</dbReference>
<keyword evidence="3" id="KW-0285">Flavoprotein</keyword>
<comment type="similarity">
    <text evidence="2">Belongs to the MSOX/MTOX family.</text>
</comment>
<comment type="caution">
    <text evidence="7">The sequence shown here is derived from an EMBL/GenBank/DDBJ whole genome shotgun (WGS) entry which is preliminary data.</text>
</comment>
<dbReference type="InterPro" id="IPR036188">
    <property type="entry name" value="FAD/NAD-bd_sf"/>
</dbReference>
<keyword evidence="4" id="KW-0274">FAD</keyword>
<dbReference type="AlphaFoldDB" id="A0A9P4ML95"/>
<dbReference type="Gene3D" id="3.50.50.60">
    <property type="entry name" value="FAD/NAD(P)-binding domain"/>
    <property type="match status" value="1"/>
</dbReference>
<dbReference type="Proteomes" id="UP000799439">
    <property type="component" value="Unassembled WGS sequence"/>
</dbReference>
<evidence type="ECO:0000256" key="4">
    <source>
        <dbReference type="ARBA" id="ARBA00022827"/>
    </source>
</evidence>
<proteinExistence type="inferred from homology"/>
<dbReference type="OrthoDB" id="2219495at2759"/>